<dbReference type="Pfam" id="PF13687">
    <property type="entry name" value="DUF4153"/>
    <property type="match status" value="1"/>
</dbReference>
<name>A0A2S1LC21_9FLAO</name>
<dbReference type="OrthoDB" id="9809196at2"/>
<feature type="transmembrane region" description="Helical" evidence="1">
    <location>
        <begin position="347"/>
        <end position="365"/>
    </location>
</feature>
<feature type="transmembrane region" description="Helical" evidence="1">
    <location>
        <begin position="254"/>
        <end position="273"/>
    </location>
</feature>
<feature type="transmembrane region" description="Helical" evidence="1">
    <location>
        <begin position="79"/>
        <end position="97"/>
    </location>
</feature>
<feature type="transmembrane region" description="Helical" evidence="1">
    <location>
        <begin position="293"/>
        <end position="311"/>
    </location>
</feature>
<sequence length="586" mass="67697">MATFPSFHKIVEETKQTLLRFPLEILVAIVATLCAIYAYDEKDKEIQRIFIKIIMSCSLCLVLFLSISLHFLRDQKNNIFRFGSSLILGALLFVFVFQFSNPFKPLEIYQFFSLNLALHLLVSFAAFIQKQYDENAFWEFNKQLFLRILTAGLYSSVIYAGLSFALLATHNLFNIDFYDTIYLDLFYLVYGIFNTVFFLAGIPETNNSKVPLKLQYPVGLKKFTQFVLIPLISIYLVILLSYEVKIIASFELPVGWVSNLILVFAIFGILSLLLIHPIANDHENVWMRTFHKWFYFLLVPLLGLLFWAILYRINLYGVTHERYYVLALAVWLTVLTFYFICIKNSKIIFIPVSMCVIAFVTLFGPQSADSISKKSQLNRFEKFILKSKTTKLTEKEEKDLSSIVLFINDNYGISPLAPYSKKIAIAAKKDKTMGAAAIMKELGFTYRGSQYRGENNGEAVYYYYNSEKSLPIDNIQGYALAFELNRYATTNCDDCITIDSKGYSISHKMVAKGIELTINNEKILLPINDFVFKNKELIKQNTEQLIQNIRTKNFDFRLNYKSVNGQIEEDQVVIENYDITIYVKIK</sequence>
<proteinExistence type="predicted"/>
<feature type="transmembrane region" description="Helical" evidence="1">
    <location>
        <begin position="223"/>
        <end position="242"/>
    </location>
</feature>
<reference evidence="2 3" key="1">
    <citation type="submission" date="2017-04" db="EMBL/GenBank/DDBJ databases">
        <title>Compelte genome sequence of WV33.</title>
        <authorList>
            <person name="Lee P.C."/>
        </authorList>
    </citation>
    <scope>NUCLEOTIDE SEQUENCE [LARGE SCALE GENOMIC DNA]</scope>
    <source>
        <strain evidence="2 3">WV33</strain>
    </source>
</reference>
<feature type="transmembrane region" description="Helical" evidence="1">
    <location>
        <begin position="21"/>
        <end position="39"/>
    </location>
</feature>
<gene>
    <name evidence="2" type="ORF">FFWV33_06730</name>
</gene>
<feature type="transmembrane region" description="Helical" evidence="1">
    <location>
        <begin position="51"/>
        <end position="72"/>
    </location>
</feature>
<evidence type="ECO:0000256" key="1">
    <source>
        <dbReference type="SAM" id="Phobius"/>
    </source>
</evidence>
<keyword evidence="1" id="KW-0812">Transmembrane</keyword>
<feature type="transmembrane region" description="Helical" evidence="1">
    <location>
        <begin position="148"/>
        <end position="169"/>
    </location>
</feature>
<dbReference type="InterPro" id="IPR025291">
    <property type="entry name" value="DUF4153"/>
</dbReference>
<dbReference type="AlphaFoldDB" id="A0A2S1LC21"/>
<evidence type="ECO:0000313" key="2">
    <source>
        <dbReference type="EMBL" id="AWG21248.1"/>
    </source>
</evidence>
<feature type="transmembrane region" description="Helical" evidence="1">
    <location>
        <begin position="109"/>
        <end position="128"/>
    </location>
</feature>
<evidence type="ECO:0000313" key="3">
    <source>
        <dbReference type="Proteomes" id="UP000244527"/>
    </source>
</evidence>
<dbReference type="RefSeq" id="WP_108740197.1">
    <property type="nucleotide sequence ID" value="NZ_CP020918.1"/>
</dbReference>
<keyword evidence="3" id="KW-1185">Reference proteome</keyword>
<accession>A0A2S1LC21</accession>
<keyword evidence="1" id="KW-0472">Membrane</keyword>
<protein>
    <submittedName>
        <fullName evidence="2">DUF4153 domain-containing protein</fullName>
    </submittedName>
</protein>
<dbReference type="EMBL" id="CP020918">
    <property type="protein sequence ID" value="AWG21248.1"/>
    <property type="molecule type" value="Genomic_DNA"/>
</dbReference>
<organism evidence="2 3">
    <name type="scientific">Flavobacterium faecale</name>
    <dbReference type="NCBI Taxonomy" id="1355330"/>
    <lineage>
        <taxon>Bacteria</taxon>
        <taxon>Pseudomonadati</taxon>
        <taxon>Bacteroidota</taxon>
        <taxon>Flavobacteriia</taxon>
        <taxon>Flavobacteriales</taxon>
        <taxon>Flavobacteriaceae</taxon>
        <taxon>Flavobacterium</taxon>
    </lineage>
</organism>
<feature type="transmembrane region" description="Helical" evidence="1">
    <location>
        <begin position="323"/>
        <end position="340"/>
    </location>
</feature>
<dbReference type="KEGG" id="ffa:FFWV33_06730"/>
<dbReference type="Proteomes" id="UP000244527">
    <property type="component" value="Chromosome"/>
</dbReference>
<feature type="transmembrane region" description="Helical" evidence="1">
    <location>
        <begin position="181"/>
        <end position="202"/>
    </location>
</feature>
<keyword evidence="1" id="KW-1133">Transmembrane helix</keyword>